<accession>A0AAD6Y636</accession>
<comment type="caution">
    <text evidence="2">The sequence shown here is derived from an EMBL/GenBank/DDBJ whole genome shotgun (WGS) entry which is preliminary data.</text>
</comment>
<dbReference type="Proteomes" id="UP001219525">
    <property type="component" value="Unassembled WGS sequence"/>
</dbReference>
<proteinExistence type="predicted"/>
<organism evidence="2 3">
    <name type="scientific">Mycena pura</name>
    <dbReference type="NCBI Taxonomy" id="153505"/>
    <lineage>
        <taxon>Eukaryota</taxon>
        <taxon>Fungi</taxon>
        <taxon>Dikarya</taxon>
        <taxon>Basidiomycota</taxon>
        <taxon>Agaricomycotina</taxon>
        <taxon>Agaricomycetes</taxon>
        <taxon>Agaricomycetidae</taxon>
        <taxon>Agaricales</taxon>
        <taxon>Marasmiineae</taxon>
        <taxon>Mycenaceae</taxon>
        <taxon>Mycena</taxon>
    </lineage>
</organism>
<feature type="compositionally biased region" description="Polar residues" evidence="1">
    <location>
        <begin position="197"/>
        <end position="207"/>
    </location>
</feature>
<evidence type="ECO:0000313" key="3">
    <source>
        <dbReference type="Proteomes" id="UP001219525"/>
    </source>
</evidence>
<reference evidence="2" key="1">
    <citation type="submission" date="2023-03" db="EMBL/GenBank/DDBJ databases">
        <title>Massive genome expansion in bonnet fungi (Mycena s.s.) driven by repeated elements and novel gene families across ecological guilds.</title>
        <authorList>
            <consortium name="Lawrence Berkeley National Laboratory"/>
            <person name="Harder C.B."/>
            <person name="Miyauchi S."/>
            <person name="Viragh M."/>
            <person name="Kuo A."/>
            <person name="Thoen E."/>
            <person name="Andreopoulos B."/>
            <person name="Lu D."/>
            <person name="Skrede I."/>
            <person name="Drula E."/>
            <person name="Henrissat B."/>
            <person name="Morin E."/>
            <person name="Kohler A."/>
            <person name="Barry K."/>
            <person name="LaButti K."/>
            <person name="Morin E."/>
            <person name="Salamov A."/>
            <person name="Lipzen A."/>
            <person name="Mereny Z."/>
            <person name="Hegedus B."/>
            <person name="Baldrian P."/>
            <person name="Stursova M."/>
            <person name="Weitz H."/>
            <person name="Taylor A."/>
            <person name="Grigoriev I.V."/>
            <person name="Nagy L.G."/>
            <person name="Martin F."/>
            <person name="Kauserud H."/>
        </authorList>
    </citation>
    <scope>NUCLEOTIDE SEQUENCE</scope>
    <source>
        <strain evidence="2">9144</strain>
    </source>
</reference>
<keyword evidence="3" id="KW-1185">Reference proteome</keyword>
<gene>
    <name evidence="2" type="ORF">GGX14DRAFT_656137</name>
</gene>
<sequence length="338" mass="37232">MYTEPWRAAEVVLNSYLNINVKLYPAPPVIVKEVNYHSHNARQLRVYLTRSRRYGVVGNTELTRSGTLAPNGLKDPSPLQQSEGMMAAVRSWDTVHQCPGVCAKQMPMPRRSYARMHRHLYQHATRFRHRLCGSEVQDPCKFRPAINATAAHARETGHMRIDMTALRGVNWQKGATATRPCAAVESFVRPSVAAHNAQPSDNAQSRSPPTPEERLPTSKKKTSYQQVTKIHPSSTPPGRASARRCLGPAPRQETARSAGAHEESWSRFPLDVLLFSPFLPTGGAPSAGRIQNLAMPSSFVVTFIGTGLAESFRHSASPILLRRVGMEHGTGAAVVVMC</sequence>
<feature type="region of interest" description="Disordered" evidence="1">
    <location>
        <begin position="194"/>
        <end position="262"/>
    </location>
</feature>
<dbReference type="AlphaFoldDB" id="A0AAD6Y636"/>
<name>A0AAD6Y636_9AGAR</name>
<evidence type="ECO:0000313" key="2">
    <source>
        <dbReference type="EMBL" id="KAJ7201275.1"/>
    </source>
</evidence>
<protein>
    <submittedName>
        <fullName evidence="2">Uncharacterized protein</fullName>
    </submittedName>
</protein>
<feature type="compositionally biased region" description="Polar residues" evidence="1">
    <location>
        <begin position="223"/>
        <end position="233"/>
    </location>
</feature>
<evidence type="ECO:0000256" key="1">
    <source>
        <dbReference type="SAM" id="MobiDB-lite"/>
    </source>
</evidence>
<dbReference type="EMBL" id="JARJCW010000059">
    <property type="protein sequence ID" value="KAJ7201275.1"/>
    <property type="molecule type" value="Genomic_DNA"/>
</dbReference>